<dbReference type="AlphaFoldDB" id="A0A0F9UBD7"/>
<dbReference type="EMBL" id="LAZR01000110">
    <property type="protein sequence ID" value="KKN90490.1"/>
    <property type="molecule type" value="Genomic_DNA"/>
</dbReference>
<organism evidence="1">
    <name type="scientific">marine sediment metagenome</name>
    <dbReference type="NCBI Taxonomy" id="412755"/>
    <lineage>
        <taxon>unclassified sequences</taxon>
        <taxon>metagenomes</taxon>
        <taxon>ecological metagenomes</taxon>
    </lineage>
</organism>
<sequence>MTFKLTIEESKPRHIMEREARYDVKVNGTKVDELYYNMTGYRGALMTVHGARMDIGERGISAWKKEAAALNREARDLIASFDDPRRLVASEFTSDGDVRKLTFAMPDDAANSKTIYVRQKEFMAGLELFGVDALDIGYFDPVDPVPDLVPGELLRLGEAWGNQRMALGLFATSDPEWTALAIGHVPTITGKTIPMVNFTTQNIAGEWGLDDFARQLDRQFRENFEQVVFMPTDTVIALIAANGSDVLRADILPGRGFMSQSHAAFATMITSTGQRPDIVLTEEEELIFSEGLRSQGYRLKVLEPEAPYDDIPSP</sequence>
<accession>A0A0F9UBD7</accession>
<name>A0A0F9UBD7_9ZZZZ</name>
<reference evidence="1" key="1">
    <citation type="journal article" date="2015" name="Nature">
        <title>Complex archaea that bridge the gap between prokaryotes and eukaryotes.</title>
        <authorList>
            <person name="Spang A."/>
            <person name="Saw J.H."/>
            <person name="Jorgensen S.L."/>
            <person name="Zaremba-Niedzwiedzka K."/>
            <person name="Martijn J."/>
            <person name="Lind A.E."/>
            <person name="van Eijk R."/>
            <person name="Schleper C."/>
            <person name="Guy L."/>
            <person name="Ettema T.J."/>
        </authorList>
    </citation>
    <scope>NUCLEOTIDE SEQUENCE</scope>
</reference>
<protein>
    <submittedName>
        <fullName evidence="1">Uncharacterized protein</fullName>
    </submittedName>
</protein>
<proteinExistence type="predicted"/>
<comment type="caution">
    <text evidence="1">The sequence shown here is derived from an EMBL/GenBank/DDBJ whole genome shotgun (WGS) entry which is preliminary data.</text>
</comment>
<evidence type="ECO:0000313" key="1">
    <source>
        <dbReference type="EMBL" id="KKN90490.1"/>
    </source>
</evidence>
<gene>
    <name evidence="1" type="ORF">LCGC14_0228590</name>
</gene>